<protein>
    <submittedName>
        <fullName evidence="3">Extracellular solute-binding protein</fullName>
    </submittedName>
</protein>
<evidence type="ECO:0000256" key="2">
    <source>
        <dbReference type="SAM" id="SignalP"/>
    </source>
</evidence>
<dbReference type="PANTHER" id="PTHR30006:SF2">
    <property type="entry name" value="ABC TRANSPORTER SUBSTRATE-BINDING PROTEIN"/>
    <property type="match status" value="1"/>
</dbReference>
<evidence type="ECO:0000313" key="4">
    <source>
        <dbReference type="Proteomes" id="UP000281118"/>
    </source>
</evidence>
<dbReference type="PROSITE" id="PS51318">
    <property type="entry name" value="TAT"/>
    <property type="match status" value="1"/>
</dbReference>
<feature type="signal peptide" evidence="2">
    <location>
        <begin position="1"/>
        <end position="32"/>
    </location>
</feature>
<dbReference type="Proteomes" id="UP000281118">
    <property type="component" value="Unassembled WGS sequence"/>
</dbReference>
<organism evidence="3 4">
    <name type="scientific">Variovorax guangxiensis</name>
    <dbReference type="NCBI Taxonomy" id="1775474"/>
    <lineage>
        <taxon>Bacteria</taxon>
        <taxon>Pseudomonadati</taxon>
        <taxon>Pseudomonadota</taxon>
        <taxon>Betaproteobacteria</taxon>
        <taxon>Burkholderiales</taxon>
        <taxon>Comamonadaceae</taxon>
        <taxon>Variovorax</taxon>
    </lineage>
</organism>
<gene>
    <name evidence="3" type="ORF">EJP67_29880</name>
</gene>
<dbReference type="PANTHER" id="PTHR30006">
    <property type="entry name" value="THIAMINE-BINDING PERIPLASMIC PROTEIN-RELATED"/>
    <property type="match status" value="1"/>
</dbReference>
<keyword evidence="1 2" id="KW-0732">Signal</keyword>
<dbReference type="AlphaFoldDB" id="A0A433MU00"/>
<dbReference type="Gene3D" id="3.40.190.10">
    <property type="entry name" value="Periplasmic binding protein-like II"/>
    <property type="match status" value="2"/>
</dbReference>
<feature type="chain" id="PRO_5019456033" evidence="2">
    <location>
        <begin position="33"/>
        <end position="349"/>
    </location>
</feature>
<dbReference type="EMBL" id="RXFT01000019">
    <property type="protein sequence ID" value="RUR71262.1"/>
    <property type="molecule type" value="Genomic_DNA"/>
</dbReference>
<dbReference type="Pfam" id="PF13343">
    <property type="entry name" value="SBP_bac_6"/>
    <property type="match status" value="1"/>
</dbReference>
<dbReference type="InterPro" id="IPR006311">
    <property type="entry name" value="TAT_signal"/>
</dbReference>
<comment type="caution">
    <text evidence="3">The sequence shown here is derived from an EMBL/GenBank/DDBJ whole genome shotgun (WGS) entry which is preliminary data.</text>
</comment>
<sequence>MLQVLNRRQILGGAISLPAASLLSTLSASALAQPAPLTIGWYPGLLGGNFRRSFLDTYASGKEARVIESFDNARFTQMQANRAQPSLHVGVFTDVLLPLLAKSGLVAEMDPSKIPNFSQLDERVRLPVGRFALPVTYGTWGIAYNAKKVAKPIAGWADLLRDDLKGHVSAPNITYNSSVYTLDALASLKGGSIRTPDAGMEAMYQLRTRGPGLWDQESIAVGWLKSGEIWATPYFSGNVLAMMRDPDLADLRFCVPSEGGYALPMSVARVVNPTAGDQPERFINHMLGLEAQEAWARIGNARPVNGKAKVPEEVAATVPTADKLRSVDWGFFAEKRSAIVDQWNKVVNR</sequence>
<reference evidence="3 4" key="1">
    <citation type="submission" date="2018-12" db="EMBL/GenBank/DDBJ databases">
        <title>The genome sequences of Variovorax guangxiensis DSM 27352.</title>
        <authorList>
            <person name="Gao J."/>
            <person name="Sun J."/>
        </authorList>
    </citation>
    <scope>NUCLEOTIDE SEQUENCE [LARGE SCALE GENOMIC DNA]</scope>
    <source>
        <strain evidence="3 4">DSM 27352</strain>
    </source>
</reference>
<proteinExistence type="predicted"/>
<dbReference type="RefSeq" id="WP_126025344.1">
    <property type="nucleotide sequence ID" value="NZ_RXFT01000019.1"/>
</dbReference>
<dbReference type="SUPFAM" id="SSF53850">
    <property type="entry name" value="Periplasmic binding protein-like II"/>
    <property type="match status" value="1"/>
</dbReference>
<accession>A0A433MU00</accession>
<evidence type="ECO:0000313" key="3">
    <source>
        <dbReference type="EMBL" id="RUR71262.1"/>
    </source>
</evidence>
<dbReference type="OrthoDB" id="9155688at2"/>
<name>A0A433MU00_9BURK</name>
<evidence type="ECO:0000256" key="1">
    <source>
        <dbReference type="ARBA" id="ARBA00022729"/>
    </source>
</evidence>